<dbReference type="RefSeq" id="WP_230503658.1">
    <property type="nucleotide sequence ID" value="NZ_CAKJTJ010000027.1"/>
</dbReference>
<comment type="caution">
    <text evidence="1">The sequence shown here is derived from an EMBL/GenBank/DDBJ whole genome shotgun (WGS) entry which is preliminary data.</text>
</comment>
<name>A0ABM8YS61_9BACI</name>
<protein>
    <submittedName>
        <fullName evidence="1">Uncharacterized protein</fullName>
    </submittedName>
</protein>
<reference evidence="1 2" key="1">
    <citation type="submission" date="2021-10" db="EMBL/GenBank/DDBJ databases">
        <authorList>
            <person name="Criscuolo A."/>
        </authorList>
    </citation>
    <scope>NUCLEOTIDE SEQUENCE [LARGE SCALE GENOMIC DNA]</scope>
    <source>
        <strain evidence="2">CIP 111883</strain>
    </source>
</reference>
<gene>
    <name evidence="1" type="ORF">BACCIP111883_03587</name>
</gene>
<proteinExistence type="predicted"/>
<dbReference type="EMBL" id="CAKJTJ010000027">
    <property type="protein sequence ID" value="CAG9622796.1"/>
    <property type="molecule type" value="Genomic_DNA"/>
</dbReference>
<sequence length="106" mass="12211">MASKLIIYSRAKKEVARLNQYIALVDEYTSNTLEQWIIKEYAITNSLVEVARRANENGFKTNGGVEIDRDYVVCVIDSKPRSGDELHRLVRSGYRAKSRAIKNRYL</sequence>
<evidence type="ECO:0000313" key="2">
    <source>
        <dbReference type="Proteomes" id="UP000789833"/>
    </source>
</evidence>
<accession>A0ABM8YS61</accession>
<organism evidence="1 2">
    <name type="scientific">Sutcliffiella rhizosphaerae</name>
    <dbReference type="NCBI Taxonomy" id="2880967"/>
    <lineage>
        <taxon>Bacteria</taxon>
        <taxon>Bacillati</taxon>
        <taxon>Bacillota</taxon>
        <taxon>Bacilli</taxon>
        <taxon>Bacillales</taxon>
        <taxon>Bacillaceae</taxon>
        <taxon>Sutcliffiella</taxon>
    </lineage>
</organism>
<dbReference type="Proteomes" id="UP000789833">
    <property type="component" value="Unassembled WGS sequence"/>
</dbReference>
<evidence type="ECO:0000313" key="1">
    <source>
        <dbReference type="EMBL" id="CAG9622796.1"/>
    </source>
</evidence>
<keyword evidence="2" id="KW-1185">Reference proteome</keyword>